<dbReference type="EMBL" id="CP109495">
    <property type="protein sequence ID" value="WUX53272.1"/>
    <property type="molecule type" value="Genomic_DNA"/>
</dbReference>
<dbReference type="SUPFAM" id="SSF88659">
    <property type="entry name" value="Sigma3 and sigma4 domains of RNA polymerase sigma factors"/>
    <property type="match status" value="1"/>
</dbReference>
<sequence>MIKPKRWRGADSQPHTLGEPSPSLSPLAREQWEEVRGNEASLRRYTRAWATAEHENEVFTEATRGLHTKLENGPVAGSVLAYMKTICKNEAGKHCKKIAKQRERVHPVGDDTWLLGTDDSVLDEDPMVLKEIRASLKEKLPLLREVLSDQQYRVFVLTEADGMNCFEISKALGGEVSPGAIRQSLKAARDKLKRPVIRARLGVSPLAE</sequence>
<feature type="region of interest" description="Disordered" evidence="1">
    <location>
        <begin position="1"/>
        <end position="26"/>
    </location>
</feature>
<organism evidence="2 3">
    <name type="scientific">Streptomyces niveus</name>
    <name type="common">Streptomyces spheroides</name>
    <dbReference type="NCBI Taxonomy" id="193462"/>
    <lineage>
        <taxon>Bacteria</taxon>
        <taxon>Bacillati</taxon>
        <taxon>Actinomycetota</taxon>
        <taxon>Actinomycetes</taxon>
        <taxon>Kitasatosporales</taxon>
        <taxon>Streptomycetaceae</taxon>
        <taxon>Streptomyces</taxon>
    </lineage>
</organism>
<dbReference type="Gene3D" id="1.10.10.10">
    <property type="entry name" value="Winged helix-like DNA-binding domain superfamily/Winged helix DNA-binding domain"/>
    <property type="match status" value="1"/>
</dbReference>
<dbReference type="RefSeq" id="WP_329076878.1">
    <property type="nucleotide sequence ID" value="NZ_CP109495.1"/>
</dbReference>
<name>A0ABZ2A3I6_STRNV</name>
<protein>
    <submittedName>
        <fullName evidence="2">Sigma-70 family RNA polymerase sigma factor</fullName>
    </submittedName>
</protein>
<dbReference type="InterPro" id="IPR013324">
    <property type="entry name" value="RNA_pol_sigma_r3/r4-like"/>
</dbReference>
<keyword evidence="3" id="KW-1185">Reference proteome</keyword>
<dbReference type="Proteomes" id="UP001432209">
    <property type="component" value="Chromosome"/>
</dbReference>
<evidence type="ECO:0000256" key="1">
    <source>
        <dbReference type="SAM" id="MobiDB-lite"/>
    </source>
</evidence>
<reference evidence="2" key="1">
    <citation type="submission" date="2022-10" db="EMBL/GenBank/DDBJ databases">
        <title>The complete genomes of actinobacterial strains from the NBC collection.</title>
        <authorList>
            <person name="Joergensen T.S."/>
            <person name="Alvarez Arevalo M."/>
            <person name="Sterndorff E.B."/>
            <person name="Faurdal D."/>
            <person name="Vuksanovic O."/>
            <person name="Mourched A.-S."/>
            <person name="Charusanti P."/>
            <person name="Shaw S."/>
            <person name="Blin K."/>
            <person name="Weber T."/>
        </authorList>
    </citation>
    <scope>NUCLEOTIDE SEQUENCE</scope>
    <source>
        <strain evidence="2">NBC_01432</strain>
    </source>
</reference>
<evidence type="ECO:0000313" key="2">
    <source>
        <dbReference type="EMBL" id="WUX53272.1"/>
    </source>
</evidence>
<evidence type="ECO:0000313" key="3">
    <source>
        <dbReference type="Proteomes" id="UP001432209"/>
    </source>
</evidence>
<proteinExistence type="predicted"/>
<accession>A0ABZ2A3I6</accession>
<gene>
    <name evidence="2" type="ORF">OG442_17935</name>
</gene>
<dbReference type="InterPro" id="IPR036388">
    <property type="entry name" value="WH-like_DNA-bd_sf"/>
</dbReference>